<gene>
    <name evidence="2" type="ORF">LLUT_LOCUS32341</name>
</gene>
<dbReference type="AlphaFoldDB" id="A0AAV1YBA5"/>
<accession>A0AAV1YBA5</accession>
<comment type="caution">
    <text evidence="2">The sequence shown here is derived from an EMBL/GenBank/DDBJ whole genome shotgun (WGS) entry which is preliminary data.</text>
</comment>
<protein>
    <recommendedName>
        <fullName evidence="1">MYB-CC type transcription factor LHEQLE-containing domain-containing protein</fullName>
    </recommendedName>
</protein>
<dbReference type="Proteomes" id="UP001497480">
    <property type="component" value="Unassembled WGS sequence"/>
</dbReference>
<proteinExistence type="predicted"/>
<dbReference type="EMBL" id="CAXHTB010000023">
    <property type="protein sequence ID" value="CAL0331281.1"/>
    <property type="molecule type" value="Genomic_DNA"/>
</dbReference>
<feature type="domain" description="MYB-CC type transcription factor LHEQLE-containing" evidence="1">
    <location>
        <begin position="31"/>
        <end position="51"/>
    </location>
</feature>
<keyword evidence="3" id="KW-1185">Reference proteome</keyword>
<evidence type="ECO:0000313" key="2">
    <source>
        <dbReference type="EMBL" id="CAL0331281.1"/>
    </source>
</evidence>
<name>A0AAV1YBA5_LUPLU</name>
<reference evidence="2 3" key="1">
    <citation type="submission" date="2024-03" db="EMBL/GenBank/DDBJ databases">
        <authorList>
            <person name="Martinez-Hernandez J."/>
        </authorList>
    </citation>
    <scope>NUCLEOTIDE SEQUENCE [LARGE SCALE GENOMIC DNA]</scope>
</reference>
<organism evidence="2 3">
    <name type="scientific">Lupinus luteus</name>
    <name type="common">European yellow lupine</name>
    <dbReference type="NCBI Taxonomy" id="3873"/>
    <lineage>
        <taxon>Eukaryota</taxon>
        <taxon>Viridiplantae</taxon>
        <taxon>Streptophyta</taxon>
        <taxon>Embryophyta</taxon>
        <taxon>Tracheophyta</taxon>
        <taxon>Spermatophyta</taxon>
        <taxon>Magnoliopsida</taxon>
        <taxon>eudicotyledons</taxon>
        <taxon>Gunneridae</taxon>
        <taxon>Pentapetalae</taxon>
        <taxon>rosids</taxon>
        <taxon>fabids</taxon>
        <taxon>Fabales</taxon>
        <taxon>Fabaceae</taxon>
        <taxon>Papilionoideae</taxon>
        <taxon>50 kb inversion clade</taxon>
        <taxon>genistoids sensu lato</taxon>
        <taxon>core genistoids</taxon>
        <taxon>Genisteae</taxon>
        <taxon>Lupinus</taxon>
    </lineage>
</organism>
<sequence length="69" mass="8037">MNQMMQLIVKIYNGTFFAALTTLYNYNKEIPIAKALRHQIEVQKRLDEQLELIGMQKPNDLSNGKVEQL</sequence>
<dbReference type="InterPro" id="IPR025756">
    <property type="entry name" value="Myb_CC_LHEQLE"/>
</dbReference>
<evidence type="ECO:0000259" key="1">
    <source>
        <dbReference type="Pfam" id="PF14379"/>
    </source>
</evidence>
<evidence type="ECO:0000313" key="3">
    <source>
        <dbReference type="Proteomes" id="UP001497480"/>
    </source>
</evidence>
<dbReference type="Pfam" id="PF14379">
    <property type="entry name" value="Myb_CC_LHEQLE"/>
    <property type="match status" value="1"/>
</dbReference>